<proteinExistence type="predicted"/>
<dbReference type="AlphaFoldDB" id="A0A9P7VTU3"/>
<gene>
    <name evidence="2" type="ORF">BT62DRAFT_89588</name>
</gene>
<evidence type="ECO:0000256" key="1">
    <source>
        <dbReference type="SAM" id="MobiDB-lite"/>
    </source>
</evidence>
<dbReference type="OrthoDB" id="2953912at2759"/>
<comment type="caution">
    <text evidence="2">The sequence shown here is derived from an EMBL/GenBank/DDBJ whole genome shotgun (WGS) entry which is preliminary data.</text>
</comment>
<name>A0A9P7VTU3_9AGAR</name>
<keyword evidence="3" id="KW-1185">Reference proteome</keyword>
<protein>
    <submittedName>
        <fullName evidence="2">Uncharacterized protein</fullName>
    </submittedName>
</protein>
<evidence type="ECO:0000313" key="2">
    <source>
        <dbReference type="EMBL" id="KAG7446829.1"/>
    </source>
</evidence>
<feature type="compositionally biased region" description="Polar residues" evidence="1">
    <location>
        <begin position="185"/>
        <end position="204"/>
    </location>
</feature>
<feature type="region of interest" description="Disordered" evidence="1">
    <location>
        <begin position="183"/>
        <end position="204"/>
    </location>
</feature>
<accession>A0A9P7VTU3</accession>
<dbReference type="GeneID" id="66105535"/>
<dbReference type="Proteomes" id="UP000812287">
    <property type="component" value="Unassembled WGS sequence"/>
</dbReference>
<dbReference type="RefSeq" id="XP_043040329.1">
    <property type="nucleotide sequence ID" value="XM_043183238.1"/>
</dbReference>
<reference evidence="2" key="1">
    <citation type="submission" date="2020-11" db="EMBL/GenBank/DDBJ databases">
        <title>Adaptations for nitrogen fixation in a non-lichenized fungal sporocarp promotes dispersal by wood-feeding termites.</title>
        <authorList>
            <consortium name="DOE Joint Genome Institute"/>
            <person name="Koch R.A."/>
            <person name="Yoon G."/>
            <person name="Arayal U."/>
            <person name="Lail K."/>
            <person name="Amirebrahimi M."/>
            <person name="Labutti K."/>
            <person name="Lipzen A."/>
            <person name="Riley R."/>
            <person name="Barry K."/>
            <person name="Henrissat B."/>
            <person name="Grigoriev I.V."/>
            <person name="Herr J.R."/>
            <person name="Aime M.C."/>
        </authorList>
    </citation>
    <scope>NUCLEOTIDE SEQUENCE</scope>
    <source>
        <strain evidence="2">MCA 3950</strain>
    </source>
</reference>
<organism evidence="2 3">
    <name type="scientific">Guyanagaster necrorhizus</name>
    <dbReference type="NCBI Taxonomy" id="856835"/>
    <lineage>
        <taxon>Eukaryota</taxon>
        <taxon>Fungi</taxon>
        <taxon>Dikarya</taxon>
        <taxon>Basidiomycota</taxon>
        <taxon>Agaricomycotina</taxon>
        <taxon>Agaricomycetes</taxon>
        <taxon>Agaricomycetidae</taxon>
        <taxon>Agaricales</taxon>
        <taxon>Marasmiineae</taxon>
        <taxon>Physalacriaceae</taxon>
        <taxon>Guyanagaster</taxon>
    </lineage>
</organism>
<dbReference type="EMBL" id="MU250533">
    <property type="protein sequence ID" value="KAG7446829.1"/>
    <property type="molecule type" value="Genomic_DNA"/>
</dbReference>
<sequence length="204" mass="22954">MYGCCAPLGLSPLSAPSLALPLRWLSHIHSIRIRIRVYQTHRSSTWRKNTERFFRRLFCGYAEPQNVDIVSTIVVPDQAMMSQRNDVNSGYAASAYSGDISAMTTVMEETIMPQTVEERYTGPKQITNDFDTLSDIRMPQIVITPDLPTRERSSVDVMRFSLPLEEYIIPLSPPPRRRRRWLASASGSQAATDIQAVSSGRSSS</sequence>
<evidence type="ECO:0000313" key="3">
    <source>
        <dbReference type="Proteomes" id="UP000812287"/>
    </source>
</evidence>